<sequence>MSLVQSSPLLRAALALDAAACAGMGLILAAAAGPLAAPLGLPVDFLRGAGLVLLPCAALIGWFASRKALPRFAIYAVIGVNLFWIADSIAILLAGWFAPTGLGIAFVLLQAAAVAIVTELEVIGFKRSGAALHTGEAGTVR</sequence>
<feature type="transmembrane region" description="Helical" evidence="1">
    <location>
        <begin position="45"/>
        <end position="65"/>
    </location>
</feature>
<accession>A0A9E8CL68</accession>
<gene>
    <name evidence="2" type="ORF">NWE54_22655</name>
</gene>
<evidence type="ECO:0000313" key="2">
    <source>
        <dbReference type="EMBL" id="UZF86545.1"/>
    </source>
</evidence>
<evidence type="ECO:0000256" key="1">
    <source>
        <dbReference type="SAM" id="Phobius"/>
    </source>
</evidence>
<feature type="transmembrane region" description="Helical" evidence="1">
    <location>
        <begin position="72"/>
        <end position="98"/>
    </location>
</feature>
<keyword evidence="1" id="KW-1133">Transmembrane helix</keyword>
<dbReference type="EMBL" id="CP102774">
    <property type="protein sequence ID" value="UZF86545.1"/>
    <property type="molecule type" value="Genomic_DNA"/>
</dbReference>
<name>A0A9E8CL68_9HYPH</name>
<feature type="transmembrane region" description="Helical" evidence="1">
    <location>
        <begin position="104"/>
        <end position="123"/>
    </location>
</feature>
<dbReference type="AlphaFoldDB" id="A0A9E8CL68"/>
<reference evidence="2" key="1">
    <citation type="submission" date="2022-08" db="EMBL/GenBank/DDBJ databases">
        <title>Complete Genome Sequences of 2 Bosea sp. soil isolates.</title>
        <authorList>
            <person name="Alvarez Arevalo M."/>
            <person name="Sterndorff E.B."/>
            <person name="Faurdal D."/>
            <person name="Joergensen T.S."/>
            <person name="Weber T."/>
        </authorList>
    </citation>
    <scope>NUCLEOTIDE SEQUENCE</scope>
    <source>
        <strain evidence="2">NBC_00436</strain>
    </source>
</reference>
<feature type="transmembrane region" description="Helical" evidence="1">
    <location>
        <begin position="12"/>
        <end position="33"/>
    </location>
</feature>
<protein>
    <submittedName>
        <fullName evidence="2">Uncharacterized protein</fullName>
    </submittedName>
</protein>
<keyword evidence="1" id="KW-0472">Membrane</keyword>
<keyword evidence="1" id="KW-0812">Transmembrane</keyword>
<organism evidence="2">
    <name type="scientific">Bosea sp. NBC_00436</name>
    <dbReference type="NCBI Taxonomy" id="2969620"/>
    <lineage>
        <taxon>Bacteria</taxon>
        <taxon>Pseudomonadati</taxon>
        <taxon>Pseudomonadota</taxon>
        <taxon>Alphaproteobacteria</taxon>
        <taxon>Hyphomicrobiales</taxon>
        <taxon>Boseaceae</taxon>
        <taxon>Bosea</taxon>
    </lineage>
</organism>
<proteinExistence type="predicted"/>